<dbReference type="EMBL" id="CP155571">
    <property type="protein sequence ID" value="XFO73168.1"/>
    <property type="molecule type" value="Genomic_DNA"/>
</dbReference>
<dbReference type="InterPro" id="IPR058240">
    <property type="entry name" value="rSAM_sf"/>
</dbReference>
<gene>
    <name evidence="7" type="ORF">SPACI_032420</name>
</gene>
<dbReference type="Pfam" id="PF04055">
    <property type="entry name" value="Radical_SAM"/>
    <property type="match status" value="1"/>
</dbReference>
<dbReference type="SFLD" id="SFLDG01082">
    <property type="entry name" value="B12-binding_domain_containing"/>
    <property type="match status" value="1"/>
</dbReference>
<keyword evidence="8" id="KW-1185">Reference proteome</keyword>
<dbReference type="SUPFAM" id="SSF102114">
    <property type="entry name" value="Radical SAM enzymes"/>
    <property type="match status" value="1"/>
</dbReference>
<dbReference type="InterPro" id="IPR023404">
    <property type="entry name" value="rSAM_horseshoe"/>
</dbReference>
<evidence type="ECO:0000256" key="5">
    <source>
        <dbReference type="ARBA" id="ARBA00023014"/>
    </source>
</evidence>
<dbReference type="PANTHER" id="PTHR43409">
    <property type="entry name" value="ANAEROBIC MAGNESIUM-PROTOPORPHYRIN IX MONOMETHYL ESTER CYCLASE-RELATED"/>
    <property type="match status" value="1"/>
</dbReference>
<dbReference type="InterPro" id="IPR007197">
    <property type="entry name" value="rSAM"/>
</dbReference>
<dbReference type="NCBIfam" id="TIGR03975">
    <property type="entry name" value="rSAM_ocin_1"/>
    <property type="match status" value="1"/>
</dbReference>
<sequence length="646" mass="72734">MAVSEKADVCLVNMPFADLAHPSLALGLLKSALMQVGIKTKVEYSNLALAEQIGVYKYQSITHSYRQTFGGEFAFAAAAFSGYRLPGDELYYTHRRHTRPAGVDPQFLERLLAIVREVRSLAVGFVNEVAERVLASHPKIVGCVSLFEQNCASLALLRRIKQLAPAVVTVMGGENCEGKAGLTMVENFPWLDFTVSGEADHCFSQFCRSVLTQGGLAAKNELPYGVLWAGMPFNSDDQVPRLVVDDMDSVPVPDYDDYFHALQQSLLQEHIVPGLLVETSRGCWWGERHPCTFCGLNGQGYRYRPKSRQRVATEFATLSKRYGVQSFEATDNILGMEHLRTVIADFSVLPVTYNIFYETKSNLTREQLSKLAAAGVRWLQPGIESLHDGPLLLMNKGNKAIRHVELLKNALELGIRCSWNLLWGFPGEKVEWYREMKAWIDQLVHLQPPNDMIQMAFDRGSVYVNHPEQYGLKLCPAPGYQYVYPDLPGLIDQLAHYFADSNQDEPAFDPVYRQLEEKVKVWSKRFWSKSRALLCMRRVNEEVWEIADSRPCAVQSCHRLREITKDVYQVCGSVTSKQQLAQLVRRVAGRDWGGEELKKAVKYLKAERLLLEINGDLLALAVAETRPSLQELADYPGGYVSCGHLS</sequence>
<evidence type="ECO:0000256" key="3">
    <source>
        <dbReference type="ARBA" id="ARBA00022723"/>
    </source>
</evidence>
<comment type="cofactor">
    <cofactor evidence="1">
        <name>[4Fe-4S] cluster</name>
        <dbReference type="ChEBI" id="CHEBI:49883"/>
    </cofactor>
</comment>
<keyword evidence="3" id="KW-0479">Metal-binding</keyword>
<dbReference type="SMART" id="SM00729">
    <property type="entry name" value="Elp3"/>
    <property type="match status" value="1"/>
</dbReference>
<evidence type="ECO:0000256" key="1">
    <source>
        <dbReference type="ARBA" id="ARBA00001966"/>
    </source>
</evidence>
<dbReference type="InterPro" id="IPR051198">
    <property type="entry name" value="BchE-like"/>
</dbReference>
<dbReference type="InterPro" id="IPR023984">
    <property type="entry name" value="rSAM_ocin_1"/>
</dbReference>
<dbReference type="RefSeq" id="WP_093793784.1">
    <property type="nucleotide sequence ID" value="NZ_CP155571.1"/>
</dbReference>
<dbReference type="SFLD" id="SFLDF00324">
    <property type="entry name" value="bacteriocin_maturation"/>
    <property type="match status" value="1"/>
</dbReference>
<keyword evidence="5" id="KW-0411">Iron-sulfur</keyword>
<evidence type="ECO:0000313" key="8">
    <source>
        <dbReference type="Proteomes" id="UP000216052"/>
    </source>
</evidence>
<protein>
    <recommendedName>
        <fullName evidence="6">Elp3/MiaA/NifB-like radical SAM core domain-containing protein</fullName>
    </recommendedName>
</protein>
<dbReference type="SFLD" id="SFLDS00029">
    <property type="entry name" value="Radical_SAM"/>
    <property type="match status" value="1"/>
</dbReference>
<keyword evidence="4" id="KW-0408">Iron</keyword>
<name>A0ABZ3J543_SPOA4</name>
<proteinExistence type="predicted"/>
<evidence type="ECO:0000256" key="2">
    <source>
        <dbReference type="ARBA" id="ARBA00022691"/>
    </source>
</evidence>
<reference evidence="7" key="1">
    <citation type="submission" date="2024-05" db="EMBL/GenBank/DDBJ databases">
        <title>Isolation and characterization of Sporomusa carbonis sp. nov., a carboxydotrophic hydrogenogen in the genus of Sporomusa isolated from a charcoal burning pile.</title>
        <authorList>
            <person name="Boeer T."/>
            <person name="Rosenbaum F."/>
            <person name="Eysell L."/>
            <person name="Mueller V."/>
            <person name="Daniel R."/>
            <person name="Poehlein A."/>
        </authorList>
    </citation>
    <scope>NUCLEOTIDE SEQUENCE [LARGE SCALE GENOMIC DNA]</scope>
    <source>
        <strain evidence="7">DSM 3132</strain>
    </source>
</reference>
<dbReference type="Gene3D" id="3.80.30.20">
    <property type="entry name" value="tm_1862 like domain"/>
    <property type="match status" value="1"/>
</dbReference>
<dbReference type="InterPro" id="IPR006638">
    <property type="entry name" value="Elp3/MiaA/NifB-like_rSAM"/>
</dbReference>
<keyword evidence="2" id="KW-0949">S-adenosyl-L-methionine</keyword>
<accession>A0ABZ3J543</accession>
<dbReference type="Proteomes" id="UP000216052">
    <property type="component" value="Chromosome"/>
</dbReference>
<organism evidence="7 8">
    <name type="scientific">Sporomusa acidovorans (strain ATCC 49682 / DSM 3132 / Mol)</name>
    <dbReference type="NCBI Taxonomy" id="1123286"/>
    <lineage>
        <taxon>Bacteria</taxon>
        <taxon>Bacillati</taxon>
        <taxon>Bacillota</taxon>
        <taxon>Negativicutes</taxon>
        <taxon>Selenomonadales</taxon>
        <taxon>Sporomusaceae</taxon>
        <taxon>Sporomusa</taxon>
    </lineage>
</organism>
<evidence type="ECO:0000259" key="6">
    <source>
        <dbReference type="SMART" id="SM00729"/>
    </source>
</evidence>
<dbReference type="PANTHER" id="PTHR43409:SF7">
    <property type="entry name" value="BLL1977 PROTEIN"/>
    <property type="match status" value="1"/>
</dbReference>
<evidence type="ECO:0000313" key="7">
    <source>
        <dbReference type="EMBL" id="XFO73168.1"/>
    </source>
</evidence>
<feature type="domain" description="Elp3/MiaA/NifB-like radical SAM core" evidence="6">
    <location>
        <begin position="273"/>
        <end position="486"/>
    </location>
</feature>
<evidence type="ECO:0000256" key="4">
    <source>
        <dbReference type="ARBA" id="ARBA00023004"/>
    </source>
</evidence>